<gene>
    <name evidence="1" type="ORF">HMPREF0493_0230</name>
</gene>
<name>D4YRV2_9LACO</name>
<evidence type="ECO:0000313" key="2">
    <source>
        <dbReference type="Proteomes" id="UP000004069"/>
    </source>
</evidence>
<accession>D4YRV2</accession>
<reference evidence="1 2" key="1">
    <citation type="submission" date="2010-04" db="EMBL/GenBank/DDBJ databases">
        <authorList>
            <person name="Muzny D."/>
            <person name="Qin X."/>
            <person name="Deng J."/>
            <person name="Jiang H."/>
            <person name="Liu Y."/>
            <person name="Qu J."/>
            <person name="Song X.-Z."/>
            <person name="Zhang L."/>
            <person name="Thornton R."/>
            <person name="Coyle M."/>
            <person name="Francisco L."/>
            <person name="Jackson L."/>
            <person name="Javaid M."/>
            <person name="Korchina V."/>
            <person name="Kovar C."/>
            <person name="Mata R."/>
            <person name="Mathew T."/>
            <person name="Ngo R."/>
            <person name="Nguyen L."/>
            <person name="Nguyen N."/>
            <person name="Okwuonu G."/>
            <person name="Ongeri F."/>
            <person name="Pham C."/>
            <person name="Simmons D."/>
            <person name="Wilczek-Boney K."/>
            <person name="Hale W."/>
            <person name="Jakkamsetti A."/>
            <person name="Pham P."/>
            <person name="Ruth R."/>
            <person name="San Lucas F."/>
            <person name="Warren J."/>
            <person name="Zhang J."/>
            <person name="Zhao Z."/>
            <person name="Zhou C."/>
            <person name="Zhu D."/>
            <person name="Lee S."/>
            <person name="Bess C."/>
            <person name="Blankenburg K."/>
            <person name="Forbes L."/>
            <person name="Fu Q."/>
            <person name="Gubbala S."/>
            <person name="Hirani K."/>
            <person name="Jayaseelan J.C."/>
            <person name="Lara F."/>
            <person name="Munidasa M."/>
            <person name="Palculict T."/>
            <person name="Patil S."/>
            <person name="Pu L.-L."/>
            <person name="Saada N."/>
            <person name="Tang L."/>
            <person name="Weissenberger G."/>
            <person name="Zhu Y."/>
            <person name="Hemphill L."/>
            <person name="Shang Y."/>
            <person name="Youmans B."/>
            <person name="Ayvaz T."/>
            <person name="Ross M."/>
            <person name="Santibanez J."/>
            <person name="Aqrawi P."/>
            <person name="Gross S."/>
            <person name="Joshi V."/>
            <person name="Fowler G."/>
            <person name="Nazareth L."/>
            <person name="Reid J."/>
            <person name="Worley K."/>
            <person name="Petrosino J."/>
            <person name="Highlander S."/>
            <person name="Gibbs R."/>
        </authorList>
    </citation>
    <scope>NUCLEOTIDE SEQUENCE [LARGE SCALE GENOMIC DNA]</scope>
    <source>
        <strain evidence="1 2">DSM 11664</strain>
    </source>
</reference>
<dbReference type="EMBL" id="ADNY01000010">
    <property type="protein sequence ID" value="EFG56182.1"/>
    <property type="molecule type" value="Genomic_DNA"/>
</dbReference>
<organism evidence="1 2">
    <name type="scientific">Lactobacillus amylolyticus DSM 11664</name>
    <dbReference type="NCBI Taxonomy" id="585524"/>
    <lineage>
        <taxon>Bacteria</taxon>
        <taxon>Bacillati</taxon>
        <taxon>Bacillota</taxon>
        <taxon>Bacilli</taxon>
        <taxon>Lactobacillales</taxon>
        <taxon>Lactobacillaceae</taxon>
        <taxon>Lactobacillus</taxon>
    </lineage>
</organism>
<dbReference type="Proteomes" id="UP000004069">
    <property type="component" value="Unassembled WGS sequence"/>
</dbReference>
<keyword evidence="2" id="KW-1185">Reference proteome</keyword>
<protein>
    <submittedName>
        <fullName evidence="1">Uncharacterized protein</fullName>
    </submittedName>
</protein>
<comment type="caution">
    <text evidence="1">The sequence shown here is derived from an EMBL/GenBank/DDBJ whole genome shotgun (WGS) entry which is preliminary data.</text>
</comment>
<sequence length="60" mass="7042">MIKRDASFEVPLLLSVMNISCVHDLQPIQLKRQLIQVQDQSNQIRISFHQFVAKLVFLTY</sequence>
<evidence type="ECO:0000313" key="1">
    <source>
        <dbReference type="EMBL" id="EFG56182.1"/>
    </source>
</evidence>
<dbReference type="AlphaFoldDB" id="D4YRV2"/>
<proteinExistence type="predicted"/>